<organism evidence="1">
    <name type="scientific">hydrothermal vent metagenome</name>
    <dbReference type="NCBI Taxonomy" id="652676"/>
    <lineage>
        <taxon>unclassified sequences</taxon>
        <taxon>metagenomes</taxon>
        <taxon>ecological metagenomes</taxon>
    </lineage>
</organism>
<dbReference type="GO" id="GO:0004833">
    <property type="term" value="F:L-tryptophan 2,3-dioxygenase activity"/>
    <property type="evidence" value="ECO:0007669"/>
    <property type="project" value="UniProtKB-EC"/>
</dbReference>
<dbReference type="GO" id="GO:0020037">
    <property type="term" value="F:heme binding"/>
    <property type="evidence" value="ECO:0007669"/>
    <property type="project" value="InterPro"/>
</dbReference>
<protein>
    <submittedName>
        <fullName evidence="1">Tryptophan 2,3-dioxygenase</fullName>
        <ecNumber evidence="1">1.13.11.11</ecNumber>
    </submittedName>
</protein>
<dbReference type="Pfam" id="PF03301">
    <property type="entry name" value="Trp_dioxygenase"/>
    <property type="match status" value="1"/>
</dbReference>
<evidence type="ECO:0000313" key="1">
    <source>
        <dbReference type="EMBL" id="CUV09735.1"/>
    </source>
</evidence>
<dbReference type="EMBL" id="FAXC01000291">
    <property type="protein sequence ID" value="CUV09735.1"/>
    <property type="molecule type" value="Genomic_DNA"/>
</dbReference>
<name>A0A160VGH0_9ZZZZ</name>
<gene>
    <name evidence="1" type="ORF">MGWOODY_Mmi1761</name>
</gene>
<keyword evidence="1" id="KW-0560">Oxidoreductase</keyword>
<dbReference type="GO" id="GO:0019442">
    <property type="term" value="P:L-tryptophan catabolic process to acetyl-CoA"/>
    <property type="evidence" value="ECO:0007669"/>
    <property type="project" value="TreeGrafter"/>
</dbReference>
<dbReference type="GO" id="GO:0019441">
    <property type="term" value="P:L-tryptophan catabolic process to kynurenine"/>
    <property type="evidence" value="ECO:0007669"/>
    <property type="project" value="InterPro"/>
</dbReference>
<dbReference type="InterPro" id="IPR037217">
    <property type="entry name" value="Trp/Indoleamine_2_3_dOase-like"/>
</dbReference>
<dbReference type="HAMAP" id="MF_01972">
    <property type="entry name" value="T23O"/>
    <property type="match status" value="1"/>
</dbReference>
<sequence length="383" mass="45041">MLRLHDRFYLNLRKKNEQKKIHPPQYYQDYLGLEKILKSQHLISEEYGKPAHDEMLFIIIHQIYELWFKQILFELDSVLEIFSKEDIQESHIGTAVSRLDRVIEIQKVLIDQIHVLETMTPMDFLDFRDFLIPASGFQSVQFRLIENKLGLSKEDRYSYSGTDYHAHLKEPEQAKVLASESTPSLFNVVEKWLERTPFLNWGVTSFWNEYEQAVAGMLADDRQVIKTNKKLSKTEKEKHLMEYENTEASFGVVLSVKEHNKLVQEGKWRLSHKATKAALLILLYRDQPILYNPYHLLTKLVDVDELFTTWRYRHALMVSRMIGRKIGTGGSTGSEYLNKTAEKHRIFRDFSELTTFLIPRSALPRLPQEVENNLGFFYHVQGN</sequence>
<keyword evidence="1" id="KW-0223">Dioxygenase</keyword>
<proteinExistence type="inferred from homology"/>
<dbReference type="EC" id="1.13.11.11" evidence="1"/>
<reference evidence="1" key="1">
    <citation type="submission" date="2015-10" db="EMBL/GenBank/DDBJ databases">
        <authorList>
            <person name="Gilbert D.G."/>
        </authorList>
    </citation>
    <scope>NUCLEOTIDE SEQUENCE</scope>
</reference>
<dbReference type="PANTHER" id="PTHR10138:SF0">
    <property type="entry name" value="TRYPTOPHAN 2,3-DIOXYGENASE"/>
    <property type="match status" value="1"/>
</dbReference>
<dbReference type="GO" id="GO:0046872">
    <property type="term" value="F:metal ion binding"/>
    <property type="evidence" value="ECO:0007669"/>
    <property type="project" value="InterPro"/>
</dbReference>
<dbReference type="InterPro" id="IPR004981">
    <property type="entry name" value="Trp_2_3_dOase"/>
</dbReference>
<dbReference type="AlphaFoldDB" id="A0A160VGH0"/>
<accession>A0A160VGH0</accession>
<dbReference type="Gene3D" id="1.10.287.3810">
    <property type="match status" value="1"/>
</dbReference>
<dbReference type="PANTHER" id="PTHR10138">
    <property type="entry name" value="TRYPTOPHAN 2,3-DIOXYGENASE"/>
    <property type="match status" value="1"/>
</dbReference>
<dbReference type="Gene3D" id="1.20.58.480">
    <property type="match status" value="1"/>
</dbReference>
<dbReference type="SUPFAM" id="SSF140959">
    <property type="entry name" value="Indolic compounds 2,3-dioxygenase-like"/>
    <property type="match status" value="1"/>
</dbReference>